<evidence type="ECO:0000256" key="5">
    <source>
        <dbReference type="ARBA" id="ARBA00022840"/>
    </source>
</evidence>
<dbReference type="STRING" id="258515.SAMN05192585_11170"/>
<dbReference type="EC" id="5.6.2.4" evidence="9"/>
<dbReference type="SMART" id="SM00487">
    <property type="entry name" value="DEXDc"/>
    <property type="match status" value="1"/>
</dbReference>
<organism evidence="12 13">
    <name type="scientific">Acetanaerobacterium elongatum</name>
    <dbReference type="NCBI Taxonomy" id="258515"/>
    <lineage>
        <taxon>Bacteria</taxon>
        <taxon>Bacillati</taxon>
        <taxon>Bacillota</taxon>
        <taxon>Clostridia</taxon>
        <taxon>Eubacteriales</taxon>
        <taxon>Oscillospiraceae</taxon>
        <taxon>Acetanaerobacterium</taxon>
    </lineage>
</organism>
<dbReference type="Gene3D" id="3.40.960.10">
    <property type="entry name" value="VSR Endonuclease"/>
    <property type="match status" value="1"/>
</dbReference>
<evidence type="ECO:0000259" key="11">
    <source>
        <dbReference type="PROSITE" id="PS51194"/>
    </source>
</evidence>
<dbReference type="SUPFAM" id="SSF52540">
    <property type="entry name" value="P-loop containing nucleoside triphosphate hydrolases"/>
    <property type="match status" value="2"/>
</dbReference>
<dbReference type="Proteomes" id="UP000199182">
    <property type="component" value="Unassembled WGS sequence"/>
</dbReference>
<protein>
    <recommendedName>
        <fullName evidence="9">DNA 3'-5' helicase</fullName>
        <ecNumber evidence="9">5.6.2.4</ecNumber>
    </recommendedName>
</protein>
<evidence type="ECO:0000256" key="8">
    <source>
        <dbReference type="ARBA" id="ARBA00034617"/>
    </source>
</evidence>
<evidence type="ECO:0000256" key="3">
    <source>
        <dbReference type="ARBA" id="ARBA00022801"/>
    </source>
</evidence>
<gene>
    <name evidence="12" type="ORF">SAMN05192585_11170</name>
</gene>
<evidence type="ECO:0000256" key="9">
    <source>
        <dbReference type="ARBA" id="ARBA00034808"/>
    </source>
</evidence>
<dbReference type="PANTHER" id="PTHR13710">
    <property type="entry name" value="DNA HELICASE RECQ FAMILY MEMBER"/>
    <property type="match status" value="1"/>
</dbReference>
<feature type="domain" description="Helicase ATP-binding" evidence="10">
    <location>
        <begin position="391"/>
        <end position="565"/>
    </location>
</feature>
<evidence type="ECO:0000256" key="7">
    <source>
        <dbReference type="ARBA" id="ARBA00023235"/>
    </source>
</evidence>
<dbReference type="InterPro" id="IPR004589">
    <property type="entry name" value="DNA_helicase_ATP-dep_RecQ"/>
</dbReference>
<keyword evidence="6" id="KW-0238">DNA-binding</keyword>
<dbReference type="PROSITE" id="PS51192">
    <property type="entry name" value="HELICASE_ATP_BIND_1"/>
    <property type="match status" value="1"/>
</dbReference>
<dbReference type="OrthoDB" id="9763310at2"/>
<keyword evidence="2" id="KW-0547">Nucleotide-binding</keyword>
<dbReference type="InterPro" id="IPR011545">
    <property type="entry name" value="DEAD/DEAH_box_helicase_dom"/>
</dbReference>
<dbReference type="GO" id="GO:0005524">
    <property type="term" value="F:ATP binding"/>
    <property type="evidence" value="ECO:0007669"/>
    <property type="project" value="UniProtKB-KW"/>
</dbReference>
<keyword evidence="7" id="KW-0413">Isomerase</keyword>
<accession>A0A1G9YPF6</accession>
<dbReference type="PROSITE" id="PS51194">
    <property type="entry name" value="HELICASE_CTER"/>
    <property type="match status" value="1"/>
</dbReference>
<dbReference type="GO" id="GO:0016787">
    <property type="term" value="F:hydrolase activity"/>
    <property type="evidence" value="ECO:0007669"/>
    <property type="project" value="UniProtKB-KW"/>
</dbReference>
<evidence type="ECO:0000313" key="13">
    <source>
        <dbReference type="Proteomes" id="UP000199182"/>
    </source>
</evidence>
<proteinExistence type="inferred from homology"/>
<dbReference type="GO" id="GO:0006310">
    <property type="term" value="P:DNA recombination"/>
    <property type="evidence" value="ECO:0007669"/>
    <property type="project" value="InterPro"/>
</dbReference>
<dbReference type="Gene3D" id="3.40.50.300">
    <property type="entry name" value="P-loop containing nucleotide triphosphate hydrolases"/>
    <property type="match status" value="2"/>
</dbReference>
<evidence type="ECO:0000259" key="10">
    <source>
        <dbReference type="PROSITE" id="PS51192"/>
    </source>
</evidence>
<evidence type="ECO:0000256" key="2">
    <source>
        <dbReference type="ARBA" id="ARBA00022741"/>
    </source>
</evidence>
<dbReference type="RefSeq" id="WP_092639317.1">
    <property type="nucleotide sequence ID" value="NZ_FNID01000011.1"/>
</dbReference>
<dbReference type="EMBL" id="FNID01000011">
    <property type="protein sequence ID" value="SDN11079.1"/>
    <property type="molecule type" value="Genomic_DNA"/>
</dbReference>
<keyword evidence="5" id="KW-0067">ATP-binding</keyword>
<evidence type="ECO:0000256" key="1">
    <source>
        <dbReference type="ARBA" id="ARBA00005446"/>
    </source>
</evidence>
<keyword evidence="4 12" id="KW-0347">Helicase</keyword>
<comment type="similarity">
    <text evidence="1">Belongs to the helicase family. RecQ subfamily.</text>
</comment>
<dbReference type="GO" id="GO:0009378">
    <property type="term" value="F:four-way junction helicase activity"/>
    <property type="evidence" value="ECO:0007669"/>
    <property type="project" value="TreeGrafter"/>
</dbReference>
<reference evidence="12 13" key="1">
    <citation type="submission" date="2016-10" db="EMBL/GenBank/DDBJ databases">
        <authorList>
            <person name="de Groot N.N."/>
        </authorList>
    </citation>
    <scope>NUCLEOTIDE SEQUENCE [LARGE SCALE GENOMIC DNA]</scope>
    <source>
        <strain evidence="12 13">CGMCC 1.5012</strain>
    </source>
</reference>
<dbReference type="InterPro" id="IPR001650">
    <property type="entry name" value="Helicase_C-like"/>
</dbReference>
<keyword evidence="13" id="KW-1185">Reference proteome</keyword>
<dbReference type="Pfam" id="PF00270">
    <property type="entry name" value="DEAD"/>
    <property type="match status" value="1"/>
</dbReference>
<dbReference type="InterPro" id="IPR007569">
    <property type="entry name" value="DUF559"/>
</dbReference>
<dbReference type="PANTHER" id="PTHR13710:SF105">
    <property type="entry name" value="ATP-DEPENDENT DNA HELICASE Q1"/>
    <property type="match status" value="1"/>
</dbReference>
<dbReference type="InterPro" id="IPR014001">
    <property type="entry name" value="Helicase_ATP-bd"/>
</dbReference>
<dbReference type="Pfam" id="PF04480">
    <property type="entry name" value="DUF559"/>
    <property type="match status" value="1"/>
</dbReference>
<feature type="domain" description="Helicase C-terminal" evidence="11">
    <location>
        <begin position="602"/>
        <end position="758"/>
    </location>
</feature>
<dbReference type="NCBIfam" id="TIGR00614">
    <property type="entry name" value="recQ_fam"/>
    <property type="match status" value="1"/>
</dbReference>
<evidence type="ECO:0000313" key="12">
    <source>
        <dbReference type="EMBL" id="SDN11079.1"/>
    </source>
</evidence>
<dbReference type="GO" id="GO:0006281">
    <property type="term" value="P:DNA repair"/>
    <property type="evidence" value="ECO:0007669"/>
    <property type="project" value="TreeGrafter"/>
</dbReference>
<dbReference type="GO" id="GO:0003677">
    <property type="term" value="F:DNA binding"/>
    <property type="evidence" value="ECO:0007669"/>
    <property type="project" value="UniProtKB-KW"/>
</dbReference>
<dbReference type="GO" id="GO:0005737">
    <property type="term" value="C:cytoplasm"/>
    <property type="evidence" value="ECO:0007669"/>
    <property type="project" value="TreeGrafter"/>
</dbReference>
<dbReference type="SMART" id="SM00490">
    <property type="entry name" value="HELICc"/>
    <property type="match status" value="1"/>
</dbReference>
<evidence type="ECO:0000256" key="6">
    <source>
        <dbReference type="ARBA" id="ARBA00023125"/>
    </source>
</evidence>
<dbReference type="GO" id="GO:0043138">
    <property type="term" value="F:3'-5' DNA helicase activity"/>
    <property type="evidence" value="ECO:0007669"/>
    <property type="project" value="UniProtKB-EC"/>
</dbReference>
<keyword evidence="3" id="KW-0378">Hydrolase</keyword>
<dbReference type="GO" id="GO:0005694">
    <property type="term" value="C:chromosome"/>
    <property type="evidence" value="ECO:0007669"/>
    <property type="project" value="TreeGrafter"/>
</dbReference>
<dbReference type="Pfam" id="PF00271">
    <property type="entry name" value="Helicase_C"/>
    <property type="match status" value="1"/>
</dbReference>
<comment type="catalytic activity">
    <reaction evidence="8">
        <text>Couples ATP hydrolysis with the unwinding of duplex DNA by translocating in the 3'-5' direction.</text>
        <dbReference type="EC" id="5.6.2.4"/>
    </reaction>
</comment>
<dbReference type="InterPro" id="IPR027417">
    <property type="entry name" value="P-loop_NTPase"/>
</dbReference>
<dbReference type="CDD" id="cd17920">
    <property type="entry name" value="DEXHc_RecQ"/>
    <property type="match status" value="1"/>
</dbReference>
<dbReference type="AlphaFoldDB" id="A0A1G9YPF6"/>
<name>A0A1G9YPF6_9FIRM</name>
<evidence type="ECO:0000256" key="4">
    <source>
        <dbReference type="ARBA" id="ARBA00022806"/>
    </source>
</evidence>
<sequence>MEKHTASYTDIKNSFVIQNLDKPDTVEKYYSLFCVMKNILMRGSPSRPSVYLLSELGEINDSAQGNEPLWLFSKEIPQWNQRIKGYSDNNDYPAETFFYTIIPEFIPEYQFIQTLLLPEALIQEIVPDAPSEFEAQQVDFYLPQAKLIIEIDGEQHKKILQRQKDNVRDAYFKKHGITVIRIAASSIKNQDAALKHSIDAITEILSTCADIRKYAHIFENSNYYTPYMHRLAYDVVMRFQILLLSMLQNEMLSLTASEWEFSLACQFPDSSRLLRVAFEDICLWLEHLCKLCKLPFRKPKIRINEEQMTNPLKIDLDIFKRWTDEYEMNPNTIYIRNDYFDDADYFCVSTSESIRYQVEINENYSDELSLKFLLKNLFGYDDFNDGQLPIIAHALGLNDTIGILPTGSGKSLCYQLCCLLQPTVNFVVSPILSLIYDQKQNLDEFGITRTAYITSDQTVEEKNSIIKDFGRGRYLLVWISPERFQTIAFRETLQQINFAHNFSYAVIDEVHCLSEWGHDFRTSYLNLVKTIRQYCPQATLLGLTATASQFVLEDLKKEFGIRADSIKSVSSMSRKELSFHIVKSEYNSKYNTLLQILNNLNSMNNQIFELRGEQPSCGLIFTVAANGDKGCKNVATKLSSDLKIKTSAYYANLDYDVGKGQKKAVQEAFKQNQTPLMVATKAFGMGVNKKNICYTIHYGLPWSIEAFYQEAGRAGRAGQKSDCYILYSPEPCEKEILDEIFALRTDIERLNILRAQLSSDLSSILYLWQQNNDGVDADLEMMRWVMNSLSKSQSTIICCDEEHKKSPVEKAIYRLTLLGFVSDWTVIEWGEKNGKFNLIVNEYSLDTIRHNFIEYIRRYDSVFSLEDTAEKYRAYQSILGDTSLKPYARYMKALLQWSYDNIVYSRRQSINNIRVLCDSNMDSDQIKLYVDNYFKFSETTILLDNIVAKPNDYLTWFDLLYTKNTEDGFQILFEPISVVKANEILVSLQRYLESYRFNTGLNFAAGILLIMCGKFYDTDALERFDDAFGTIDTFDMETQNAIMNECLKFGSSIEHENRMVLGDYLASRYPHKAVEIYNALQDLGSLTVALGPMEKRLNKIKEKITW</sequence>